<proteinExistence type="predicted"/>
<reference evidence="2" key="1">
    <citation type="submission" date="2021-11" db="EMBL/GenBank/DDBJ databases">
        <title>The complete genome of Massilia sp sp. G4R7.</title>
        <authorList>
            <person name="Liu L."/>
            <person name="Yue J."/>
            <person name="Yuan J."/>
            <person name="Yang F."/>
            <person name="Li L."/>
        </authorList>
    </citation>
    <scope>NUCLEOTIDE SEQUENCE</scope>
    <source>
        <strain evidence="2">G4R7</strain>
    </source>
</reference>
<evidence type="ECO:0000256" key="1">
    <source>
        <dbReference type="SAM" id="Phobius"/>
    </source>
</evidence>
<name>A0ABS8Q026_9BURK</name>
<keyword evidence="1" id="KW-1133">Transmembrane helix</keyword>
<gene>
    <name evidence="2" type="ORF">LQ564_02070</name>
</gene>
<keyword evidence="1" id="KW-0472">Membrane</keyword>
<sequence length="60" mass="6510">MKDVRVDVRVNVGVDAASVILLFASATAALFFYKQNKQEKLLDALKMRSPDGMHPSGSAT</sequence>
<dbReference type="Proteomes" id="UP001179361">
    <property type="component" value="Unassembled WGS sequence"/>
</dbReference>
<keyword evidence="1" id="KW-0812">Transmembrane</keyword>
<keyword evidence="3" id="KW-1185">Reference proteome</keyword>
<organism evidence="2 3">
    <name type="scientific">Massilia phyllostachyos</name>
    <dbReference type="NCBI Taxonomy" id="2898585"/>
    <lineage>
        <taxon>Bacteria</taxon>
        <taxon>Pseudomonadati</taxon>
        <taxon>Pseudomonadota</taxon>
        <taxon>Betaproteobacteria</taxon>
        <taxon>Burkholderiales</taxon>
        <taxon>Oxalobacteraceae</taxon>
        <taxon>Telluria group</taxon>
        <taxon>Massilia</taxon>
    </lineage>
</organism>
<evidence type="ECO:0000313" key="3">
    <source>
        <dbReference type="Proteomes" id="UP001179361"/>
    </source>
</evidence>
<comment type="caution">
    <text evidence="2">The sequence shown here is derived from an EMBL/GenBank/DDBJ whole genome shotgun (WGS) entry which is preliminary data.</text>
</comment>
<dbReference type="RefSeq" id="WP_231056425.1">
    <property type="nucleotide sequence ID" value="NZ_JAJNOC010000001.1"/>
</dbReference>
<feature type="transmembrane region" description="Helical" evidence="1">
    <location>
        <begin position="12"/>
        <end position="33"/>
    </location>
</feature>
<dbReference type="EMBL" id="JAJNOC010000001">
    <property type="protein sequence ID" value="MCD2515096.1"/>
    <property type="molecule type" value="Genomic_DNA"/>
</dbReference>
<accession>A0ABS8Q026</accession>
<protein>
    <submittedName>
        <fullName evidence="2">Uncharacterized protein</fullName>
    </submittedName>
</protein>
<evidence type="ECO:0000313" key="2">
    <source>
        <dbReference type="EMBL" id="MCD2515096.1"/>
    </source>
</evidence>